<dbReference type="AlphaFoldDB" id="A0A1G6IQD5"/>
<gene>
    <name evidence="2" type="ORF">SAMN05216505_101352</name>
</gene>
<dbReference type="PROSITE" id="PS51318">
    <property type="entry name" value="TAT"/>
    <property type="match status" value="1"/>
</dbReference>
<sequence length="100" mass="10326">MRIRRTFALATAAAALGGGLALAPATSASAGGVSAQAMTCSTSKVSAYQASGWCSGGSNWRVGVKCTDGKHYYSETNSIRGTKYVGCGKGTVTHRWIDIF</sequence>
<dbReference type="EMBL" id="FMZK01000001">
    <property type="protein sequence ID" value="SDC08698.1"/>
    <property type="molecule type" value="Genomic_DNA"/>
</dbReference>
<protein>
    <submittedName>
        <fullName evidence="2">Uncharacterized protein</fullName>
    </submittedName>
</protein>
<organism evidence="2 3">
    <name type="scientific">Streptomyces prasinopilosus</name>
    <dbReference type="NCBI Taxonomy" id="67344"/>
    <lineage>
        <taxon>Bacteria</taxon>
        <taxon>Bacillati</taxon>
        <taxon>Actinomycetota</taxon>
        <taxon>Actinomycetes</taxon>
        <taxon>Kitasatosporales</taxon>
        <taxon>Streptomycetaceae</taxon>
        <taxon>Streptomyces</taxon>
    </lineage>
</organism>
<keyword evidence="3" id="KW-1185">Reference proteome</keyword>
<feature type="chain" id="PRO_5039345004" evidence="1">
    <location>
        <begin position="31"/>
        <end position="100"/>
    </location>
</feature>
<name>A0A1G6IQD5_9ACTN</name>
<reference evidence="3" key="1">
    <citation type="submission" date="2016-10" db="EMBL/GenBank/DDBJ databases">
        <authorList>
            <person name="Varghese N."/>
            <person name="Submissions S."/>
        </authorList>
    </citation>
    <scope>NUCLEOTIDE SEQUENCE [LARGE SCALE GENOMIC DNA]</scope>
    <source>
        <strain evidence="3">CGMCC 4.3504</strain>
    </source>
</reference>
<evidence type="ECO:0000256" key="1">
    <source>
        <dbReference type="SAM" id="SignalP"/>
    </source>
</evidence>
<evidence type="ECO:0000313" key="2">
    <source>
        <dbReference type="EMBL" id="SDC08698.1"/>
    </source>
</evidence>
<dbReference type="InterPro" id="IPR006311">
    <property type="entry name" value="TAT_signal"/>
</dbReference>
<keyword evidence="1" id="KW-0732">Signal</keyword>
<evidence type="ECO:0000313" key="3">
    <source>
        <dbReference type="Proteomes" id="UP000182100"/>
    </source>
</evidence>
<feature type="signal peptide" evidence="1">
    <location>
        <begin position="1"/>
        <end position="30"/>
    </location>
</feature>
<dbReference type="STRING" id="67344.SAMN05216505_101352"/>
<proteinExistence type="predicted"/>
<accession>A0A1G6IQD5</accession>
<dbReference type="RefSeq" id="WP_055573496.1">
    <property type="nucleotide sequence ID" value="NZ_FMZK01000001.1"/>
</dbReference>
<dbReference type="Proteomes" id="UP000182100">
    <property type="component" value="Unassembled WGS sequence"/>
</dbReference>